<dbReference type="OrthoDB" id="964511at2"/>
<comment type="caution">
    <text evidence="1">The sequence shown here is derived from an EMBL/GenBank/DDBJ whole genome shotgun (WGS) entry which is preliminary data.</text>
</comment>
<reference evidence="1 2" key="1">
    <citation type="submission" date="2019-09" db="EMBL/GenBank/DDBJ databases">
        <title>Draft Whole-Genome sequence of Blastochloris sulfoviridis DSM 729.</title>
        <authorList>
            <person name="Meyer T.E."/>
            <person name="Kyndt J.A."/>
        </authorList>
    </citation>
    <scope>NUCLEOTIDE SEQUENCE [LARGE SCALE GENOMIC DNA]</scope>
    <source>
        <strain evidence="1 2">DSM 729</strain>
    </source>
</reference>
<proteinExistence type="predicted"/>
<evidence type="ECO:0008006" key="3">
    <source>
        <dbReference type="Google" id="ProtNLM"/>
    </source>
</evidence>
<sequence>MAEDIIDVKAAVRIAIRYLQELGDFIPGENIRLEETEYDDGGFWLITLSTIEIPPSPTIGGETMRRVLALEKGKRNYKVFRIDARSGEVKSMKVRQLLPIE</sequence>
<protein>
    <recommendedName>
        <fullName evidence="3">PepSY domain-containing protein</fullName>
    </recommendedName>
</protein>
<accession>A0A5M6I248</accession>
<organism evidence="1 2">
    <name type="scientific">Blastochloris sulfoviridis</name>
    <dbReference type="NCBI Taxonomy" id="50712"/>
    <lineage>
        <taxon>Bacteria</taxon>
        <taxon>Pseudomonadati</taxon>
        <taxon>Pseudomonadota</taxon>
        <taxon>Alphaproteobacteria</taxon>
        <taxon>Hyphomicrobiales</taxon>
        <taxon>Blastochloridaceae</taxon>
        <taxon>Blastochloris</taxon>
    </lineage>
</organism>
<keyword evidence="2" id="KW-1185">Reference proteome</keyword>
<dbReference type="AlphaFoldDB" id="A0A5M6I248"/>
<evidence type="ECO:0000313" key="2">
    <source>
        <dbReference type="Proteomes" id="UP000323886"/>
    </source>
</evidence>
<gene>
    <name evidence="1" type="ORF">F1193_08375</name>
</gene>
<dbReference type="RefSeq" id="WP_150097227.1">
    <property type="nucleotide sequence ID" value="NZ_VWPL01000011.1"/>
</dbReference>
<name>A0A5M6I248_9HYPH</name>
<dbReference type="Proteomes" id="UP000323886">
    <property type="component" value="Unassembled WGS sequence"/>
</dbReference>
<dbReference type="EMBL" id="VWPL01000011">
    <property type="protein sequence ID" value="KAA5601929.1"/>
    <property type="molecule type" value="Genomic_DNA"/>
</dbReference>
<evidence type="ECO:0000313" key="1">
    <source>
        <dbReference type="EMBL" id="KAA5601929.1"/>
    </source>
</evidence>